<dbReference type="Pfam" id="PF01418">
    <property type="entry name" value="HTH_6"/>
    <property type="match status" value="1"/>
</dbReference>
<accession>A0ABU0E691</accession>
<evidence type="ECO:0000313" key="5">
    <source>
        <dbReference type="EMBL" id="MDQ0362413.1"/>
    </source>
</evidence>
<dbReference type="InterPro" id="IPR035472">
    <property type="entry name" value="RpiR-like_SIS"/>
</dbReference>
<dbReference type="SUPFAM" id="SSF46689">
    <property type="entry name" value="Homeodomain-like"/>
    <property type="match status" value="1"/>
</dbReference>
<evidence type="ECO:0000313" key="6">
    <source>
        <dbReference type="Proteomes" id="UP001230220"/>
    </source>
</evidence>
<feature type="domain" description="HTH rpiR-type" evidence="4">
    <location>
        <begin position="1"/>
        <end position="76"/>
    </location>
</feature>
<keyword evidence="3" id="KW-0804">Transcription</keyword>
<dbReference type="EMBL" id="JAUSUR010000006">
    <property type="protein sequence ID" value="MDQ0362413.1"/>
    <property type="molecule type" value="Genomic_DNA"/>
</dbReference>
<organism evidence="5 6">
    <name type="scientific">Breznakia pachnodae</name>
    <dbReference type="NCBI Taxonomy" id="265178"/>
    <lineage>
        <taxon>Bacteria</taxon>
        <taxon>Bacillati</taxon>
        <taxon>Bacillota</taxon>
        <taxon>Erysipelotrichia</taxon>
        <taxon>Erysipelotrichales</taxon>
        <taxon>Erysipelotrichaceae</taxon>
        <taxon>Breznakia</taxon>
    </lineage>
</organism>
<evidence type="ECO:0000256" key="2">
    <source>
        <dbReference type="ARBA" id="ARBA00023125"/>
    </source>
</evidence>
<dbReference type="PANTHER" id="PTHR30514:SF10">
    <property type="entry name" value="MURR_RPIR FAMILY TRANSCRIPTIONAL REGULATOR"/>
    <property type="match status" value="1"/>
</dbReference>
<dbReference type="InterPro" id="IPR036388">
    <property type="entry name" value="WH-like_DNA-bd_sf"/>
</dbReference>
<keyword evidence="2 5" id="KW-0238">DNA-binding</keyword>
<proteinExistence type="predicted"/>
<comment type="caution">
    <text evidence="5">The sequence shown here is derived from an EMBL/GenBank/DDBJ whole genome shotgun (WGS) entry which is preliminary data.</text>
</comment>
<keyword evidence="1" id="KW-0805">Transcription regulation</keyword>
<keyword evidence="6" id="KW-1185">Reference proteome</keyword>
<protein>
    <submittedName>
        <fullName evidence="5">DNA-binding MurR/RpiR family transcriptional regulator</fullName>
    </submittedName>
</protein>
<dbReference type="InterPro" id="IPR046348">
    <property type="entry name" value="SIS_dom_sf"/>
</dbReference>
<dbReference type="InterPro" id="IPR001347">
    <property type="entry name" value="SIS_dom"/>
</dbReference>
<dbReference type="CDD" id="cd05013">
    <property type="entry name" value="SIS_RpiR"/>
    <property type="match status" value="1"/>
</dbReference>
<dbReference type="Proteomes" id="UP001230220">
    <property type="component" value="Unassembled WGS sequence"/>
</dbReference>
<sequence>MNVLTKISQLKDLTNNEKTLVDFIMANPEKIINYRPNEIAAESFVSVATIYRLVNKLGLSGLGELKIELVSTLKMNNENADIDFDYPILESDTPFQMMQNLGKIYKSTVDETISYVDPEVLVEVGKELHKAKMIDVYTASANLFFAKNFKFQMQEIGVMINVPEEDYIQNLSAANSDQDHIAIIVSFGGRGQVISAITKILYENNVDIVLITSTQDNPLNKYAKHKIYFASAEDHYNKISSFSTRLSLLYIFDTLYSVYFNKDYERNIKYKLENYKKINKELK</sequence>
<evidence type="ECO:0000256" key="1">
    <source>
        <dbReference type="ARBA" id="ARBA00023015"/>
    </source>
</evidence>
<gene>
    <name evidence="5" type="ORF">J2S15_003167</name>
</gene>
<dbReference type="InterPro" id="IPR009057">
    <property type="entry name" value="Homeodomain-like_sf"/>
</dbReference>
<dbReference type="Pfam" id="PF01380">
    <property type="entry name" value="SIS"/>
    <property type="match status" value="1"/>
</dbReference>
<reference evidence="5 6" key="1">
    <citation type="submission" date="2023-07" db="EMBL/GenBank/DDBJ databases">
        <title>Genomic Encyclopedia of Type Strains, Phase IV (KMG-IV): sequencing the most valuable type-strain genomes for metagenomic binning, comparative biology and taxonomic classification.</title>
        <authorList>
            <person name="Goeker M."/>
        </authorList>
    </citation>
    <scope>NUCLEOTIDE SEQUENCE [LARGE SCALE GENOMIC DNA]</scope>
    <source>
        <strain evidence="5 6">DSM 16784</strain>
    </source>
</reference>
<dbReference type="PROSITE" id="PS51071">
    <property type="entry name" value="HTH_RPIR"/>
    <property type="match status" value="1"/>
</dbReference>
<dbReference type="InterPro" id="IPR000281">
    <property type="entry name" value="HTH_RpiR"/>
</dbReference>
<dbReference type="PANTHER" id="PTHR30514">
    <property type="entry name" value="GLUCOKINASE"/>
    <property type="match status" value="1"/>
</dbReference>
<evidence type="ECO:0000256" key="3">
    <source>
        <dbReference type="ARBA" id="ARBA00023163"/>
    </source>
</evidence>
<dbReference type="SUPFAM" id="SSF53697">
    <property type="entry name" value="SIS domain"/>
    <property type="match status" value="1"/>
</dbReference>
<dbReference type="GO" id="GO:0003677">
    <property type="term" value="F:DNA binding"/>
    <property type="evidence" value="ECO:0007669"/>
    <property type="project" value="UniProtKB-KW"/>
</dbReference>
<dbReference type="RefSeq" id="WP_307410009.1">
    <property type="nucleotide sequence ID" value="NZ_JAUSUR010000006.1"/>
</dbReference>
<dbReference type="Gene3D" id="3.40.50.10490">
    <property type="entry name" value="Glucose-6-phosphate isomerase like protein, domain 1"/>
    <property type="match status" value="1"/>
</dbReference>
<dbReference type="InterPro" id="IPR047640">
    <property type="entry name" value="RpiR-like"/>
</dbReference>
<name>A0ABU0E691_9FIRM</name>
<evidence type="ECO:0000259" key="4">
    <source>
        <dbReference type="PROSITE" id="PS51071"/>
    </source>
</evidence>
<dbReference type="Gene3D" id="1.10.10.10">
    <property type="entry name" value="Winged helix-like DNA-binding domain superfamily/Winged helix DNA-binding domain"/>
    <property type="match status" value="1"/>
</dbReference>